<dbReference type="PANTHER" id="PTHR11136">
    <property type="entry name" value="FOLYLPOLYGLUTAMATE SYNTHASE-RELATED"/>
    <property type="match status" value="1"/>
</dbReference>
<dbReference type="EC" id="6.3.2.12" evidence="6"/>
<dbReference type="FunFam" id="3.40.1190.10:FF:000011">
    <property type="entry name" value="Folylpolyglutamate synthase/dihydrofolate synthase"/>
    <property type="match status" value="1"/>
</dbReference>
<comment type="cofactor">
    <cofactor evidence="1">
        <name>Mg(2+)</name>
        <dbReference type="ChEBI" id="CHEBI:18420"/>
    </cofactor>
</comment>
<evidence type="ECO:0000256" key="15">
    <source>
        <dbReference type="ARBA" id="ARBA00030048"/>
    </source>
</evidence>
<evidence type="ECO:0000256" key="19">
    <source>
        <dbReference type="ARBA" id="ARBA00047808"/>
    </source>
</evidence>
<evidence type="ECO:0000259" key="24">
    <source>
        <dbReference type="Pfam" id="PF08245"/>
    </source>
</evidence>
<evidence type="ECO:0000256" key="20">
    <source>
        <dbReference type="ARBA" id="ARBA00049035"/>
    </source>
</evidence>
<dbReference type="InterPro" id="IPR001645">
    <property type="entry name" value="Folylpolyglutamate_synth"/>
</dbReference>
<dbReference type="GO" id="GO:0046872">
    <property type="term" value="F:metal ion binding"/>
    <property type="evidence" value="ECO:0007669"/>
    <property type="project" value="UniProtKB-KW"/>
</dbReference>
<evidence type="ECO:0000259" key="23">
    <source>
        <dbReference type="Pfam" id="PF02875"/>
    </source>
</evidence>
<dbReference type="GO" id="GO:0005737">
    <property type="term" value="C:cytoplasm"/>
    <property type="evidence" value="ECO:0007669"/>
    <property type="project" value="TreeGrafter"/>
</dbReference>
<comment type="similarity">
    <text evidence="5 22">Belongs to the folylpolyglutamate synthase family.</text>
</comment>
<dbReference type="InterPro" id="IPR013221">
    <property type="entry name" value="Mur_ligase_cen"/>
</dbReference>
<evidence type="ECO:0000256" key="12">
    <source>
        <dbReference type="ARBA" id="ARBA00022840"/>
    </source>
</evidence>
<comment type="pathway">
    <text evidence="4">Cofactor biosynthesis; tetrahydrofolylpolyglutamate biosynthesis.</text>
</comment>
<evidence type="ECO:0000256" key="9">
    <source>
        <dbReference type="ARBA" id="ARBA00022598"/>
    </source>
</evidence>
<evidence type="ECO:0000256" key="16">
    <source>
        <dbReference type="ARBA" id="ARBA00030592"/>
    </source>
</evidence>
<proteinExistence type="inferred from homology"/>
<dbReference type="Gene3D" id="3.40.1190.10">
    <property type="entry name" value="Mur-like, catalytic domain"/>
    <property type="match status" value="1"/>
</dbReference>
<dbReference type="InterPro" id="IPR036615">
    <property type="entry name" value="Mur_ligase_C_dom_sf"/>
</dbReference>
<dbReference type="GO" id="GO:0004326">
    <property type="term" value="F:tetrahydrofolylpolyglutamate synthase activity"/>
    <property type="evidence" value="ECO:0007669"/>
    <property type="project" value="UniProtKB-EC"/>
</dbReference>
<comment type="catalytic activity">
    <reaction evidence="20">
        <text>(6R)-5,10-methylenetetrahydrofolyl-(gamma-L-Glu)(n) + L-glutamate + ATP = (6R)-5,10-methylenetetrahydrofolyl-(gamma-L-Glu)(n+1) + ADP + phosphate + H(+)</text>
        <dbReference type="Rhea" id="RHEA:51912"/>
        <dbReference type="Rhea" id="RHEA-COMP:13257"/>
        <dbReference type="Rhea" id="RHEA-COMP:13258"/>
        <dbReference type="ChEBI" id="CHEBI:15378"/>
        <dbReference type="ChEBI" id="CHEBI:29985"/>
        <dbReference type="ChEBI" id="CHEBI:30616"/>
        <dbReference type="ChEBI" id="CHEBI:43474"/>
        <dbReference type="ChEBI" id="CHEBI:136572"/>
        <dbReference type="ChEBI" id="CHEBI:456216"/>
        <dbReference type="EC" id="6.3.2.17"/>
    </reaction>
</comment>
<dbReference type="PANTHER" id="PTHR11136:SF0">
    <property type="entry name" value="DIHYDROFOLATE SYNTHETASE-RELATED"/>
    <property type="match status" value="1"/>
</dbReference>
<feature type="domain" description="Mur ligase central" evidence="24">
    <location>
        <begin position="44"/>
        <end position="274"/>
    </location>
</feature>
<evidence type="ECO:0000256" key="18">
    <source>
        <dbReference type="ARBA" id="ARBA00047493"/>
    </source>
</evidence>
<dbReference type="GO" id="GO:0008841">
    <property type="term" value="F:dihydrofolate synthase activity"/>
    <property type="evidence" value="ECO:0007669"/>
    <property type="project" value="UniProtKB-EC"/>
</dbReference>
<evidence type="ECO:0000256" key="8">
    <source>
        <dbReference type="ARBA" id="ARBA00019357"/>
    </source>
</evidence>
<keyword evidence="13" id="KW-0460">Magnesium</keyword>
<evidence type="ECO:0000256" key="5">
    <source>
        <dbReference type="ARBA" id="ARBA00008276"/>
    </source>
</evidence>
<evidence type="ECO:0000256" key="4">
    <source>
        <dbReference type="ARBA" id="ARBA00005150"/>
    </source>
</evidence>
<dbReference type="EC" id="6.3.2.17" evidence="7"/>
<evidence type="ECO:0000313" key="26">
    <source>
        <dbReference type="Proteomes" id="UP000320672"/>
    </source>
</evidence>
<dbReference type="GO" id="GO:0005524">
    <property type="term" value="F:ATP binding"/>
    <property type="evidence" value="ECO:0007669"/>
    <property type="project" value="UniProtKB-KW"/>
</dbReference>
<keyword evidence="9 22" id="KW-0436">Ligase</keyword>
<comment type="catalytic activity">
    <reaction evidence="19">
        <text>10-formyltetrahydrofolyl-(gamma-L-Glu)(n) + L-glutamate + ATP = 10-formyltetrahydrofolyl-(gamma-L-Glu)(n+1) + ADP + phosphate + H(+)</text>
        <dbReference type="Rhea" id="RHEA:51904"/>
        <dbReference type="Rhea" id="RHEA-COMP:13088"/>
        <dbReference type="Rhea" id="RHEA-COMP:14300"/>
        <dbReference type="ChEBI" id="CHEBI:15378"/>
        <dbReference type="ChEBI" id="CHEBI:29985"/>
        <dbReference type="ChEBI" id="CHEBI:30616"/>
        <dbReference type="ChEBI" id="CHEBI:43474"/>
        <dbReference type="ChEBI" id="CHEBI:134413"/>
        <dbReference type="ChEBI" id="CHEBI:456216"/>
        <dbReference type="EC" id="6.3.2.17"/>
    </reaction>
</comment>
<evidence type="ECO:0000256" key="10">
    <source>
        <dbReference type="ARBA" id="ARBA00022723"/>
    </source>
</evidence>
<evidence type="ECO:0000256" key="22">
    <source>
        <dbReference type="PIRNR" id="PIRNR001563"/>
    </source>
</evidence>
<dbReference type="EMBL" id="CP036262">
    <property type="protein sequence ID" value="QDS92377.1"/>
    <property type="molecule type" value="Genomic_DNA"/>
</dbReference>
<dbReference type="AlphaFoldDB" id="A0A517MC73"/>
<keyword evidence="26" id="KW-1185">Reference proteome</keyword>
<name>A0A517MC73_9BACT</name>
<accession>A0A517MC73</accession>
<dbReference type="Proteomes" id="UP000320672">
    <property type="component" value="Chromosome"/>
</dbReference>
<comment type="function">
    <text evidence="2">Functions in two distinct reactions of the de novo folate biosynthetic pathway. Catalyzes the addition of a glutamate residue to dihydropteroate (7,8-dihydropteroate or H2Pte) to form dihydrofolate (7,8-dihydrofolate monoglutamate or H2Pte-Glu). Also catalyzes successive additions of L-glutamate to tetrahydrofolate or 10-formyltetrahydrofolate or 5,10-methylenetetrahydrofolate, leading to folylpolyglutamate derivatives.</text>
</comment>
<feature type="domain" description="Mur ligase C-terminal" evidence="23">
    <location>
        <begin position="303"/>
        <end position="437"/>
    </location>
</feature>
<dbReference type="KEGG" id="rml:FF011L_11200"/>
<protein>
    <recommendedName>
        <fullName evidence="8">Dihydrofolate synthase/folylpolyglutamate synthase</fullName>
        <ecNumber evidence="6">6.3.2.12</ecNumber>
        <ecNumber evidence="7">6.3.2.17</ecNumber>
    </recommendedName>
    <alternativeName>
        <fullName evidence="17">Folylpoly-gamma-glutamate synthetase-dihydrofolate synthetase</fullName>
    </alternativeName>
    <alternativeName>
        <fullName evidence="15">Folylpolyglutamate synthetase</fullName>
    </alternativeName>
    <alternativeName>
        <fullName evidence="16">Tetrahydrofolylpolyglutamate synthase</fullName>
    </alternativeName>
</protein>
<evidence type="ECO:0000313" key="25">
    <source>
        <dbReference type="EMBL" id="QDS92377.1"/>
    </source>
</evidence>
<evidence type="ECO:0000256" key="1">
    <source>
        <dbReference type="ARBA" id="ARBA00001946"/>
    </source>
</evidence>
<reference evidence="25 26" key="1">
    <citation type="submission" date="2019-02" db="EMBL/GenBank/DDBJ databases">
        <title>Deep-cultivation of Planctomycetes and their phenomic and genomic characterization uncovers novel biology.</title>
        <authorList>
            <person name="Wiegand S."/>
            <person name="Jogler M."/>
            <person name="Boedeker C."/>
            <person name="Pinto D."/>
            <person name="Vollmers J."/>
            <person name="Rivas-Marin E."/>
            <person name="Kohn T."/>
            <person name="Peeters S.H."/>
            <person name="Heuer A."/>
            <person name="Rast P."/>
            <person name="Oberbeckmann S."/>
            <person name="Bunk B."/>
            <person name="Jeske O."/>
            <person name="Meyerdierks A."/>
            <person name="Storesund J.E."/>
            <person name="Kallscheuer N."/>
            <person name="Luecker S."/>
            <person name="Lage O.M."/>
            <person name="Pohl T."/>
            <person name="Merkel B.J."/>
            <person name="Hornburger P."/>
            <person name="Mueller R.-W."/>
            <person name="Bruemmer F."/>
            <person name="Labrenz M."/>
            <person name="Spormann A.M."/>
            <person name="Op den Camp H."/>
            <person name="Overmann J."/>
            <person name="Amann R."/>
            <person name="Jetten M.S.M."/>
            <person name="Mascher T."/>
            <person name="Medema M.H."/>
            <person name="Devos D.P."/>
            <person name="Kaster A.-K."/>
            <person name="Ovreas L."/>
            <person name="Rohde M."/>
            <person name="Galperin M.Y."/>
            <person name="Jogler C."/>
        </authorList>
    </citation>
    <scope>NUCLEOTIDE SEQUENCE [LARGE SCALE GENOMIC DNA]</scope>
    <source>
        <strain evidence="25 26">FF011L</strain>
    </source>
</reference>
<evidence type="ECO:0000256" key="14">
    <source>
        <dbReference type="ARBA" id="ARBA00022909"/>
    </source>
</evidence>
<comment type="catalytic activity">
    <reaction evidence="21">
        <text>7,8-dihydropteroate + L-glutamate + ATP = 7,8-dihydrofolate + ADP + phosphate + H(+)</text>
        <dbReference type="Rhea" id="RHEA:23584"/>
        <dbReference type="ChEBI" id="CHEBI:15378"/>
        <dbReference type="ChEBI" id="CHEBI:17839"/>
        <dbReference type="ChEBI" id="CHEBI:29985"/>
        <dbReference type="ChEBI" id="CHEBI:30616"/>
        <dbReference type="ChEBI" id="CHEBI:43474"/>
        <dbReference type="ChEBI" id="CHEBI:57451"/>
        <dbReference type="ChEBI" id="CHEBI:456216"/>
        <dbReference type="EC" id="6.3.2.12"/>
    </reaction>
</comment>
<comment type="pathway">
    <text evidence="3">Cofactor biosynthesis; tetrahydrofolate biosynthesis; 7,8-dihydrofolate from 2-amino-4-hydroxy-6-hydroxymethyl-7,8-dihydropteridine diphosphate and 4-aminobenzoate: step 2/2.</text>
</comment>
<dbReference type="Gene3D" id="3.90.190.20">
    <property type="entry name" value="Mur ligase, C-terminal domain"/>
    <property type="match status" value="1"/>
</dbReference>
<keyword evidence="12 22" id="KW-0067">ATP-binding</keyword>
<dbReference type="SUPFAM" id="SSF53244">
    <property type="entry name" value="MurD-like peptide ligases, peptide-binding domain"/>
    <property type="match status" value="1"/>
</dbReference>
<dbReference type="SUPFAM" id="SSF53623">
    <property type="entry name" value="MurD-like peptide ligases, catalytic domain"/>
    <property type="match status" value="1"/>
</dbReference>
<evidence type="ECO:0000256" key="13">
    <source>
        <dbReference type="ARBA" id="ARBA00022842"/>
    </source>
</evidence>
<evidence type="ECO:0000256" key="21">
    <source>
        <dbReference type="ARBA" id="ARBA00049161"/>
    </source>
</evidence>
<dbReference type="InterPro" id="IPR004101">
    <property type="entry name" value="Mur_ligase_C"/>
</dbReference>
<comment type="catalytic activity">
    <reaction evidence="18">
        <text>(6S)-5,6,7,8-tetrahydrofolyl-(gamma-L-Glu)(n) + L-glutamate + ATP = (6S)-5,6,7,8-tetrahydrofolyl-(gamma-L-Glu)(n+1) + ADP + phosphate + H(+)</text>
        <dbReference type="Rhea" id="RHEA:10580"/>
        <dbReference type="Rhea" id="RHEA-COMP:14738"/>
        <dbReference type="Rhea" id="RHEA-COMP:14740"/>
        <dbReference type="ChEBI" id="CHEBI:15378"/>
        <dbReference type="ChEBI" id="CHEBI:29985"/>
        <dbReference type="ChEBI" id="CHEBI:30616"/>
        <dbReference type="ChEBI" id="CHEBI:43474"/>
        <dbReference type="ChEBI" id="CHEBI:141005"/>
        <dbReference type="ChEBI" id="CHEBI:456216"/>
        <dbReference type="EC" id="6.3.2.17"/>
    </reaction>
</comment>
<sequence length="463" mass="49496">MEYLYGQINYERVANPGHPFRLARMRSLLNQLGNPDRDLVIVHIGGTKGKGSTSTMVAAMLTSGGVRTGLYTSPHLNQLGERFRVDGKPCAGPELVSLVAAVREAAERLERDGKGAVTFFELTTAIGLLHFKRSGCRAAVLEVGLGGRLDSTNVCTPEITALTSVGLDHQHILGERVEQIALEKAGIFKAGIPAISGVASGPAADVIHQVAESVGAPLFVRERDFKVTEQGKAKDWGILFDYSSKLEGGIDRSSWSLPLEGAHQAENAAVALAIVDALAAKGSVSVSLEDQRSGLENVFCPARIERFQGSPTVLLDAAHNDDSVAALVQVIERRRGGRRVAVLFGTSQDKDATAQLKRLLPVCENLVITRFHENPRWQNPEKLLAICEELASENAAQGDSGEIVSSHWVRQDDPVTGLALASQLAGPDGLVVVCGSFFLAAELRPLLVSGRSQNVPARGIREG</sequence>
<evidence type="ECO:0000256" key="2">
    <source>
        <dbReference type="ARBA" id="ARBA00002714"/>
    </source>
</evidence>
<keyword evidence="11 22" id="KW-0547">Nucleotide-binding</keyword>
<dbReference type="PIRSF" id="PIRSF001563">
    <property type="entry name" value="Folylpolyglu_synth"/>
    <property type="match status" value="1"/>
</dbReference>
<keyword evidence="10" id="KW-0479">Metal-binding</keyword>
<evidence type="ECO:0000256" key="6">
    <source>
        <dbReference type="ARBA" id="ARBA00013023"/>
    </source>
</evidence>
<dbReference type="GO" id="GO:0046656">
    <property type="term" value="P:folic acid biosynthetic process"/>
    <property type="evidence" value="ECO:0007669"/>
    <property type="project" value="UniProtKB-KW"/>
</dbReference>
<keyword evidence="14" id="KW-0289">Folate biosynthesis</keyword>
<dbReference type="Pfam" id="PF08245">
    <property type="entry name" value="Mur_ligase_M"/>
    <property type="match status" value="1"/>
</dbReference>
<gene>
    <name evidence="25" type="ORF">FF011L_11200</name>
</gene>
<evidence type="ECO:0000256" key="3">
    <source>
        <dbReference type="ARBA" id="ARBA00004799"/>
    </source>
</evidence>
<dbReference type="NCBIfam" id="TIGR01499">
    <property type="entry name" value="folC"/>
    <property type="match status" value="1"/>
</dbReference>
<organism evidence="25 26">
    <name type="scientific">Roseimaritima multifibrata</name>
    <dbReference type="NCBI Taxonomy" id="1930274"/>
    <lineage>
        <taxon>Bacteria</taxon>
        <taxon>Pseudomonadati</taxon>
        <taxon>Planctomycetota</taxon>
        <taxon>Planctomycetia</taxon>
        <taxon>Pirellulales</taxon>
        <taxon>Pirellulaceae</taxon>
        <taxon>Roseimaritima</taxon>
    </lineage>
</organism>
<dbReference type="InterPro" id="IPR036565">
    <property type="entry name" value="Mur-like_cat_sf"/>
</dbReference>
<dbReference type="Pfam" id="PF02875">
    <property type="entry name" value="Mur_ligase_C"/>
    <property type="match status" value="1"/>
</dbReference>
<evidence type="ECO:0000256" key="17">
    <source>
        <dbReference type="ARBA" id="ARBA00032510"/>
    </source>
</evidence>
<evidence type="ECO:0000256" key="11">
    <source>
        <dbReference type="ARBA" id="ARBA00022741"/>
    </source>
</evidence>
<evidence type="ECO:0000256" key="7">
    <source>
        <dbReference type="ARBA" id="ARBA00013025"/>
    </source>
</evidence>